<dbReference type="Proteomes" id="UP000807469">
    <property type="component" value="Unassembled WGS sequence"/>
</dbReference>
<reference evidence="1" key="1">
    <citation type="submission" date="2020-11" db="EMBL/GenBank/DDBJ databases">
        <authorList>
            <consortium name="DOE Joint Genome Institute"/>
            <person name="Ahrendt S."/>
            <person name="Riley R."/>
            <person name="Andreopoulos W."/>
            <person name="Labutti K."/>
            <person name="Pangilinan J."/>
            <person name="Ruiz-Duenas F.J."/>
            <person name="Barrasa J.M."/>
            <person name="Sanchez-Garcia M."/>
            <person name="Camarero S."/>
            <person name="Miyauchi S."/>
            <person name="Serrano A."/>
            <person name="Linde D."/>
            <person name="Babiker R."/>
            <person name="Drula E."/>
            <person name="Ayuso-Fernandez I."/>
            <person name="Pacheco R."/>
            <person name="Padilla G."/>
            <person name="Ferreira P."/>
            <person name="Barriuso J."/>
            <person name="Kellner H."/>
            <person name="Castanera R."/>
            <person name="Alfaro M."/>
            <person name="Ramirez L."/>
            <person name="Pisabarro A.G."/>
            <person name="Kuo A."/>
            <person name="Tritt A."/>
            <person name="Lipzen A."/>
            <person name="He G."/>
            <person name="Yan M."/>
            <person name="Ng V."/>
            <person name="Cullen D."/>
            <person name="Martin F."/>
            <person name="Rosso M.-N."/>
            <person name="Henrissat B."/>
            <person name="Hibbett D."/>
            <person name="Martinez A.T."/>
            <person name="Grigoriev I.V."/>
        </authorList>
    </citation>
    <scope>NUCLEOTIDE SEQUENCE</scope>
    <source>
        <strain evidence="1">CIRM-BRFM 674</strain>
    </source>
</reference>
<keyword evidence="2" id="KW-1185">Reference proteome</keyword>
<name>A0A9P5YPH6_9AGAR</name>
<gene>
    <name evidence="1" type="ORF">BDN70DRAFT_938841</name>
</gene>
<comment type="caution">
    <text evidence="1">The sequence shown here is derived from an EMBL/GenBank/DDBJ whole genome shotgun (WGS) entry which is preliminary data.</text>
</comment>
<organism evidence="1 2">
    <name type="scientific">Pholiota conissans</name>
    <dbReference type="NCBI Taxonomy" id="109636"/>
    <lineage>
        <taxon>Eukaryota</taxon>
        <taxon>Fungi</taxon>
        <taxon>Dikarya</taxon>
        <taxon>Basidiomycota</taxon>
        <taxon>Agaricomycotina</taxon>
        <taxon>Agaricomycetes</taxon>
        <taxon>Agaricomycetidae</taxon>
        <taxon>Agaricales</taxon>
        <taxon>Agaricineae</taxon>
        <taxon>Strophariaceae</taxon>
        <taxon>Pholiota</taxon>
    </lineage>
</organism>
<dbReference type="EMBL" id="MU155657">
    <property type="protein sequence ID" value="KAF9471586.1"/>
    <property type="molecule type" value="Genomic_DNA"/>
</dbReference>
<evidence type="ECO:0000313" key="1">
    <source>
        <dbReference type="EMBL" id="KAF9471586.1"/>
    </source>
</evidence>
<protein>
    <submittedName>
        <fullName evidence="1">Uncharacterized protein</fullName>
    </submittedName>
</protein>
<proteinExistence type="predicted"/>
<evidence type="ECO:0000313" key="2">
    <source>
        <dbReference type="Proteomes" id="UP000807469"/>
    </source>
</evidence>
<sequence length="224" mass="25284">MSKLINLHPSLGHAARLHTSRTLPSWSAASTHPGPSPDHPRHSCSLFPPCIHTSAALLFISNAPSTLRDICPYVLPPDGPQHLVVGPLPRDIPKTVLEPIHLPMHPLCLNVNVDDNINANIHPFYHKPAPSLSRILEYIFRSEMRLPSHNFEKICPTWSVYSKHRPMSLIYASHHSCATTPYFLPNLVRHDTKQQDELHDRVRVYTSLRGHPGQLYLQTSVIDE</sequence>
<dbReference type="AlphaFoldDB" id="A0A9P5YPH6"/>
<accession>A0A9P5YPH6</accession>